<name>A0A7D9KA04_PARCT</name>
<feature type="non-terminal residue" evidence="1">
    <location>
        <position position="67"/>
    </location>
</feature>
<sequence length="67" mass="7618">MEGTDTVSHKRKRKRKWKPVSLDSVEFFHGDMTGFVSLEVLEGEDLEYEPGGKVMKQGEEDVECAIT</sequence>
<dbReference type="EMBL" id="CACRXK020032418">
    <property type="protein sequence ID" value="CAB4043448.1"/>
    <property type="molecule type" value="Genomic_DNA"/>
</dbReference>
<dbReference type="AlphaFoldDB" id="A0A7D9KA04"/>
<keyword evidence="2" id="KW-1185">Reference proteome</keyword>
<protein>
    <submittedName>
        <fullName evidence="1">Uncharacterized protein</fullName>
    </submittedName>
</protein>
<reference evidence="1" key="1">
    <citation type="submission" date="2020-04" db="EMBL/GenBank/DDBJ databases">
        <authorList>
            <person name="Alioto T."/>
            <person name="Alioto T."/>
            <person name="Gomez Garrido J."/>
        </authorList>
    </citation>
    <scope>NUCLEOTIDE SEQUENCE</scope>
    <source>
        <strain evidence="1">A484AB</strain>
    </source>
</reference>
<organism evidence="1 2">
    <name type="scientific">Paramuricea clavata</name>
    <name type="common">Red gorgonian</name>
    <name type="synonym">Violescent sea-whip</name>
    <dbReference type="NCBI Taxonomy" id="317549"/>
    <lineage>
        <taxon>Eukaryota</taxon>
        <taxon>Metazoa</taxon>
        <taxon>Cnidaria</taxon>
        <taxon>Anthozoa</taxon>
        <taxon>Octocorallia</taxon>
        <taxon>Malacalcyonacea</taxon>
        <taxon>Plexauridae</taxon>
        <taxon>Paramuricea</taxon>
    </lineage>
</organism>
<proteinExistence type="predicted"/>
<evidence type="ECO:0000313" key="1">
    <source>
        <dbReference type="EMBL" id="CAB4043448.1"/>
    </source>
</evidence>
<gene>
    <name evidence="1" type="ORF">PACLA_8A057646</name>
</gene>
<accession>A0A7D9KA04</accession>
<comment type="caution">
    <text evidence="1">The sequence shown here is derived from an EMBL/GenBank/DDBJ whole genome shotgun (WGS) entry which is preliminary data.</text>
</comment>
<evidence type="ECO:0000313" key="2">
    <source>
        <dbReference type="Proteomes" id="UP001152795"/>
    </source>
</evidence>
<dbReference type="Proteomes" id="UP001152795">
    <property type="component" value="Unassembled WGS sequence"/>
</dbReference>